<comment type="similarity">
    <text evidence="2 8">Belongs to the V-ATPase proteolipid subunit family.</text>
</comment>
<dbReference type="PRINTS" id="PR00122">
    <property type="entry name" value="VACATPASE"/>
</dbReference>
<keyword evidence="7 8" id="KW-0472">Membrane</keyword>
<comment type="subcellular location">
    <subcellularLocation>
        <location evidence="1">Membrane</location>
        <topology evidence="1">Multi-pass membrane protein</topology>
    </subcellularLocation>
</comment>
<dbReference type="InterPro" id="IPR035921">
    <property type="entry name" value="F/V-ATP_Csub_sf"/>
</dbReference>
<dbReference type="Proteomes" id="UP000215215">
    <property type="component" value="Unassembled WGS sequence"/>
</dbReference>
<keyword evidence="5 8" id="KW-1133">Transmembrane helix</keyword>
<dbReference type="PANTHER" id="PTHR10263">
    <property type="entry name" value="V-TYPE PROTON ATPASE PROTEOLIPID SUBUNIT"/>
    <property type="match status" value="1"/>
</dbReference>
<keyword evidence="3 8" id="KW-0813">Transport</keyword>
<dbReference type="FunFam" id="1.20.120.610:FF:000005">
    <property type="entry name" value="V-type sodium ATPase subunit K"/>
    <property type="match status" value="1"/>
</dbReference>
<evidence type="ECO:0000313" key="11">
    <source>
        <dbReference type="Proteomes" id="UP000215215"/>
    </source>
</evidence>
<evidence type="ECO:0000256" key="8">
    <source>
        <dbReference type="RuleBase" id="RU363060"/>
    </source>
</evidence>
<dbReference type="EMBL" id="NOZQ01000136">
    <property type="protein sequence ID" value="OYD15244.1"/>
    <property type="molecule type" value="Genomic_DNA"/>
</dbReference>
<evidence type="ECO:0000256" key="4">
    <source>
        <dbReference type="ARBA" id="ARBA00022692"/>
    </source>
</evidence>
<gene>
    <name evidence="10" type="ORF">CH333_06240</name>
</gene>
<dbReference type="CDD" id="cd18179">
    <property type="entry name" value="ATP-synt_Vo_Ao_c_NTPK_rpt1"/>
    <property type="match status" value="1"/>
</dbReference>
<dbReference type="Pfam" id="PF00137">
    <property type="entry name" value="ATP-synt_C"/>
    <property type="match status" value="2"/>
</dbReference>
<dbReference type="AlphaFoldDB" id="A0A235BSM9"/>
<evidence type="ECO:0000313" key="10">
    <source>
        <dbReference type="EMBL" id="OYD15244.1"/>
    </source>
</evidence>
<reference evidence="10 11" key="1">
    <citation type="submission" date="2017-07" db="EMBL/GenBank/DDBJ databases">
        <title>Recovery of genomes from metagenomes via a dereplication, aggregation, and scoring strategy.</title>
        <authorList>
            <person name="Sieber C.M."/>
            <person name="Probst A.J."/>
            <person name="Sharrar A."/>
            <person name="Thomas B.C."/>
            <person name="Hess M."/>
            <person name="Tringe S.G."/>
            <person name="Banfield J.F."/>
        </authorList>
    </citation>
    <scope>NUCLEOTIDE SEQUENCE [LARGE SCALE GENOMIC DNA]</scope>
    <source>
        <strain evidence="10">JGI_Cruoil_03_44_89</strain>
    </source>
</reference>
<evidence type="ECO:0000259" key="9">
    <source>
        <dbReference type="Pfam" id="PF00137"/>
    </source>
</evidence>
<dbReference type="GO" id="GO:0016787">
    <property type="term" value="F:hydrolase activity"/>
    <property type="evidence" value="ECO:0007669"/>
    <property type="project" value="UniProtKB-KW"/>
</dbReference>
<dbReference type="GO" id="GO:0033179">
    <property type="term" value="C:proton-transporting V-type ATPase, V0 domain"/>
    <property type="evidence" value="ECO:0007669"/>
    <property type="project" value="InterPro"/>
</dbReference>
<dbReference type="InterPro" id="IPR000245">
    <property type="entry name" value="ATPase_proteolipid_csu"/>
</dbReference>
<accession>A0A235BSM9</accession>
<protein>
    <submittedName>
        <fullName evidence="10">V-type ATP synthase subunit K</fullName>
        <ecNumber evidence="10">3.6.3.14</ecNumber>
    </submittedName>
</protein>
<feature type="transmembrane region" description="Helical" evidence="8">
    <location>
        <begin position="94"/>
        <end position="112"/>
    </location>
</feature>
<dbReference type="GO" id="GO:0046961">
    <property type="term" value="F:proton-transporting ATPase activity, rotational mechanism"/>
    <property type="evidence" value="ECO:0007669"/>
    <property type="project" value="InterPro"/>
</dbReference>
<evidence type="ECO:0000256" key="3">
    <source>
        <dbReference type="ARBA" id="ARBA00022448"/>
    </source>
</evidence>
<keyword evidence="6 8" id="KW-0406">Ion transport</keyword>
<feature type="transmembrane region" description="Helical" evidence="8">
    <location>
        <begin position="133"/>
        <end position="159"/>
    </location>
</feature>
<dbReference type="SUPFAM" id="SSF81333">
    <property type="entry name" value="F1F0 ATP synthase subunit C"/>
    <property type="match status" value="2"/>
</dbReference>
<sequence length="161" mass="16453">MGVEQLGLMFAVAGAAVASFMGGCGSAIGLGIVGRSATGVLTEDPDKFGKIFLLAVLPSTQGFYGFIIAIIVILKLGLLGGTPLLPTTVQGLQIFIASLPCAIACFTSGIHQGKVCASGVEMAAKQPDAAMRAVIYGVMVETYAVLGLVISFLIIFIGIKI</sequence>
<feature type="transmembrane region" description="Helical" evidence="8">
    <location>
        <begin position="6"/>
        <end position="30"/>
    </location>
</feature>
<dbReference type="InterPro" id="IPR002379">
    <property type="entry name" value="ATPase_proteolipid_c-like_dom"/>
</dbReference>
<comment type="caution">
    <text evidence="10">The sequence shown here is derived from an EMBL/GenBank/DDBJ whole genome shotgun (WGS) entry which is preliminary data.</text>
</comment>
<dbReference type="CDD" id="cd18180">
    <property type="entry name" value="ATP-synt_Vo_Ao_c_NTPK_rpt2"/>
    <property type="match status" value="1"/>
</dbReference>
<feature type="domain" description="V-ATPase proteolipid subunit C-like" evidence="9">
    <location>
        <begin position="96"/>
        <end position="154"/>
    </location>
</feature>
<keyword evidence="10" id="KW-0378">Hydrolase</keyword>
<dbReference type="Gene3D" id="1.20.120.610">
    <property type="entry name" value="lithium bound rotor ring of v- atpase"/>
    <property type="match status" value="1"/>
</dbReference>
<evidence type="ECO:0000256" key="5">
    <source>
        <dbReference type="ARBA" id="ARBA00022989"/>
    </source>
</evidence>
<keyword evidence="4 8" id="KW-0812">Transmembrane</keyword>
<organism evidence="10 11">
    <name type="scientific">candidate division WOR-3 bacterium JGI_Cruoil_03_44_89</name>
    <dbReference type="NCBI Taxonomy" id="1973748"/>
    <lineage>
        <taxon>Bacteria</taxon>
        <taxon>Bacteria division WOR-3</taxon>
    </lineage>
</organism>
<evidence type="ECO:0000256" key="2">
    <source>
        <dbReference type="ARBA" id="ARBA00007296"/>
    </source>
</evidence>
<dbReference type="EC" id="3.6.3.14" evidence="10"/>
<evidence type="ECO:0000256" key="1">
    <source>
        <dbReference type="ARBA" id="ARBA00004141"/>
    </source>
</evidence>
<evidence type="ECO:0000256" key="7">
    <source>
        <dbReference type="ARBA" id="ARBA00023136"/>
    </source>
</evidence>
<evidence type="ECO:0000256" key="6">
    <source>
        <dbReference type="ARBA" id="ARBA00023065"/>
    </source>
</evidence>
<feature type="transmembrane region" description="Helical" evidence="8">
    <location>
        <begin position="51"/>
        <end position="74"/>
    </location>
</feature>
<proteinExistence type="inferred from homology"/>
<dbReference type="NCBIfam" id="NF005124">
    <property type="entry name" value="PRK06558.1"/>
    <property type="match status" value="1"/>
</dbReference>
<feature type="domain" description="V-ATPase proteolipid subunit C-like" evidence="9">
    <location>
        <begin position="14"/>
        <end position="71"/>
    </location>
</feature>
<name>A0A235BSM9_UNCW3</name>